<dbReference type="EMBL" id="JAFIQS010000004">
    <property type="protein sequence ID" value="KAG5170216.1"/>
    <property type="molecule type" value="Genomic_DNA"/>
</dbReference>
<dbReference type="SUPFAM" id="SSF54001">
    <property type="entry name" value="Cysteine proteinases"/>
    <property type="match status" value="1"/>
</dbReference>
<dbReference type="SMART" id="SM00720">
    <property type="entry name" value="calpain_III"/>
    <property type="match status" value="2"/>
</dbReference>
<evidence type="ECO:0000256" key="3">
    <source>
        <dbReference type="ARBA" id="ARBA00022801"/>
    </source>
</evidence>
<organism evidence="9">
    <name type="scientific">Psilocybe cubensis</name>
    <name type="common">Psychedelic mushroom</name>
    <name type="synonym">Stropharia cubensis</name>
    <dbReference type="NCBI Taxonomy" id="181762"/>
    <lineage>
        <taxon>Eukaryota</taxon>
        <taxon>Fungi</taxon>
        <taxon>Dikarya</taxon>
        <taxon>Basidiomycota</taxon>
        <taxon>Agaricomycotina</taxon>
        <taxon>Agaricomycetes</taxon>
        <taxon>Agaricomycetidae</taxon>
        <taxon>Agaricales</taxon>
        <taxon>Agaricineae</taxon>
        <taxon>Strophariaceae</taxon>
        <taxon>Psilocybe</taxon>
    </lineage>
</organism>
<dbReference type="PANTHER" id="PTHR46143:SF1">
    <property type="entry name" value="CALPAIN-7"/>
    <property type="match status" value="1"/>
</dbReference>
<comment type="caution">
    <text evidence="9">The sequence shown here is derived from an EMBL/GenBank/DDBJ whole genome shotgun (WGS) entry which is preliminary data.</text>
</comment>
<dbReference type="Gene3D" id="1.20.58.80">
    <property type="entry name" value="Phosphotransferase system, lactose/cellobiose-type IIA subunit"/>
    <property type="match status" value="1"/>
</dbReference>
<dbReference type="InterPro" id="IPR036181">
    <property type="entry name" value="MIT_dom_sf"/>
</dbReference>
<dbReference type="PANTHER" id="PTHR46143">
    <property type="entry name" value="CALPAIN-7"/>
    <property type="match status" value="1"/>
</dbReference>
<comment type="caution">
    <text evidence="6">Lacks conserved residue(s) required for the propagation of feature annotation.</text>
</comment>
<feature type="region of interest" description="Disordered" evidence="7">
    <location>
        <begin position="144"/>
        <end position="166"/>
    </location>
</feature>
<sequence length="854" mass="95235">MQTSERDAEATSSKASKAEFAKKYDQAFGLYIKTAESFLHLSRTSAVDDKTKQKWKTNAAKALERAEKIKRFVEKSRGGLVAISEQTLTIPVSEMKLTPIGIDHFSPQEQSYVLKKGSYVNGLFYPLWEDPVVVKGAQSSIFTDPDGQPKLSPEQEKVSPIWRRPQSATSSATMTKRCILPEEIIQHIVTDCSVCASISVCLEHGRRFGTSLESAIHCVSGKNSHVIDGRYDIRVLFNGAWRRIGAFIDDRLPFHPDSGMLMCMSVLPSLADGQSGNASMDTIWPSLLEKAYMKLMGGYDFPGSNSSIDLHAFAGWIPEHIEIKRYAVSEPAMPKLLIKTFSSSTFEREKTWERLQKGFSAGHCVITLGTGPSTYTQWRDVSFLPSHSYAVTNAYEAEEGRMFTVLDSWVRDNDSVEEPSRALQIPWSDVLNIFDGIYLSWDPMIWKKTLTYHGMWKRNTDDDDESRQAYIEFSNSGTQDEEVWILLTRHVVNTHQTSEFIALRVEVEDQNKELNVSENQRLLLTKTRTRVPKSQRSGVLFISASCDGDAREVGFTLTAYSNPGMDIKWLYNRKTPPFAEKVDGSFTSKTCGGNYTYSTFMANPQYRLTVYPARNPADNSKAKTILTLQTKRDIPVHIAVVWSQGRRVADLTSKDLVGTSGAYNYGQANLSLNITAGEYTIVASAFEPHYTGPFSLKVYSSFPIDLKPIPQEGAGMYSKIVRGSWEGQTAAGGSSFGKYSQNPIFELEIPSTARVIIRLQLLQPSTAVALNLAIYPGSKDGFATSFERQKYLATSGPYDDAIAGVAIQSATLAPGKYYVVPSTYNPGVELMFRMIVYSNVAGFTIQQVERQRTS</sequence>
<dbReference type="Gene3D" id="2.60.120.380">
    <property type="match status" value="2"/>
</dbReference>
<evidence type="ECO:0000256" key="5">
    <source>
        <dbReference type="PIRSR" id="PIRSR622684-1"/>
    </source>
</evidence>
<evidence type="ECO:0000256" key="2">
    <source>
        <dbReference type="ARBA" id="ARBA00022670"/>
    </source>
</evidence>
<name>A0A8H7XYP3_PSICU</name>
<dbReference type="Pfam" id="PF04212">
    <property type="entry name" value="MIT"/>
    <property type="match status" value="1"/>
</dbReference>
<dbReference type="InterPro" id="IPR007330">
    <property type="entry name" value="MIT_dom"/>
</dbReference>
<evidence type="ECO:0000259" key="8">
    <source>
        <dbReference type="PROSITE" id="PS50203"/>
    </source>
</evidence>
<evidence type="ECO:0000256" key="4">
    <source>
        <dbReference type="ARBA" id="ARBA00022807"/>
    </source>
</evidence>
<keyword evidence="2" id="KW-0645">Protease</keyword>
<protein>
    <recommendedName>
        <fullName evidence="8">Calpain catalytic domain-containing protein</fullName>
    </recommendedName>
</protein>
<dbReference type="InterPro" id="IPR051297">
    <property type="entry name" value="PalB/RIM13"/>
</dbReference>
<dbReference type="GO" id="GO:0006508">
    <property type="term" value="P:proteolysis"/>
    <property type="evidence" value="ECO:0007669"/>
    <property type="project" value="UniProtKB-KW"/>
</dbReference>
<dbReference type="Pfam" id="PF01067">
    <property type="entry name" value="Calpain_III"/>
    <property type="match status" value="2"/>
</dbReference>
<dbReference type="SUPFAM" id="SSF116846">
    <property type="entry name" value="MIT domain"/>
    <property type="match status" value="1"/>
</dbReference>
<dbReference type="AlphaFoldDB" id="A0A8H7XYP3"/>
<dbReference type="SMART" id="SM00230">
    <property type="entry name" value="CysPc"/>
    <property type="match status" value="1"/>
</dbReference>
<dbReference type="GO" id="GO:0004198">
    <property type="term" value="F:calcium-dependent cysteine-type endopeptidase activity"/>
    <property type="evidence" value="ECO:0007669"/>
    <property type="project" value="InterPro"/>
</dbReference>
<dbReference type="InterPro" id="IPR001300">
    <property type="entry name" value="Peptidase_C2_calpain_cat"/>
</dbReference>
<feature type="domain" description="Calpain catalytic" evidence="8">
    <location>
        <begin position="127"/>
        <end position="485"/>
    </location>
</feature>
<comment type="similarity">
    <text evidence="1">Belongs to the peptidase C2 family. PalB/RIM13 subfamily.</text>
</comment>
<dbReference type="PRINTS" id="PR00704">
    <property type="entry name" value="CALPAIN"/>
</dbReference>
<dbReference type="InterPro" id="IPR022684">
    <property type="entry name" value="Calpain_cysteine_protease"/>
</dbReference>
<dbReference type="InterPro" id="IPR036213">
    <property type="entry name" value="Calpain_III_sf"/>
</dbReference>
<proteinExistence type="inferred from homology"/>
<accession>A0A8H7XYP3</accession>
<evidence type="ECO:0000256" key="1">
    <source>
        <dbReference type="ARBA" id="ARBA00010193"/>
    </source>
</evidence>
<gene>
    <name evidence="9" type="ORF">JR316_004604</name>
</gene>
<keyword evidence="4" id="KW-0788">Thiol protease</keyword>
<dbReference type="InterPro" id="IPR022683">
    <property type="entry name" value="Calpain_III"/>
</dbReference>
<dbReference type="Pfam" id="PF00648">
    <property type="entry name" value="Peptidase_C2"/>
    <property type="match status" value="1"/>
</dbReference>
<dbReference type="SUPFAM" id="SSF49758">
    <property type="entry name" value="Calpain large subunit, middle domain (domain III)"/>
    <property type="match status" value="2"/>
</dbReference>
<evidence type="ECO:0000256" key="7">
    <source>
        <dbReference type="SAM" id="MobiDB-lite"/>
    </source>
</evidence>
<dbReference type="InterPro" id="IPR022682">
    <property type="entry name" value="Calpain_domain_III"/>
</dbReference>
<keyword evidence="3" id="KW-0378">Hydrolase</keyword>
<evidence type="ECO:0000256" key="6">
    <source>
        <dbReference type="PROSITE-ProRule" id="PRU00239"/>
    </source>
</evidence>
<dbReference type="InterPro" id="IPR038765">
    <property type="entry name" value="Papain-like_cys_pep_sf"/>
</dbReference>
<dbReference type="PROSITE" id="PS50203">
    <property type="entry name" value="CALPAIN_CAT"/>
    <property type="match status" value="1"/>
</dbReference>
<feature type="active site" evidence="5">
    <location>
        <position position="192"/>
    </location>
</feature>
<evidence type="ECO:0000313" key="9">
    <source>
        <dbReference type="EMBL" id="KAG5170216.1"/>
    </source>
</evidence>
<reference evidence="9" key="1">
    <citation type="submission" date="2021-02" db="EMBL/GenBank/DDBJ databases">
        <title>Psilocybe cubensis genome.</title>
        <authorList>
            <person name="Mckernan K.J."/>
            <person name="Crawford S."/>
            <person name="Trippe A."/>
            <person name="Kane L.T."/>
            <person name="Mclaughlin S."/>
        </authorList>
    </citation>
    <scope>NUCLEOTIDE SEQUENCE [LARGE SCALE GENOMIC DNA]</scope>
    <source>
        <strain evidence="9">MGC-MH-2018</strain>
    </source>
</reference>